<comment type="caution">
    <text evidence="1">The sequence shown here is derived from an EMBL/GenBank/DDBJ whole genome shotgun (WGS) entry which is preliminary data.</text>
</comment>
<evidence type="ECO:0000313" key="2">
    <source>
        <dbReference type="Proteomes" id="UP000594638"/>
    </source>
</evidence>
<dbReference type="EMBL" id="CACTIH010005626">
    <property type="protein sequence ID" value="CAA2999272.1"/>
    <property type="molecule type" value="Genomic_DNA"/>
</dbReference>
<protein>
    <submittedName>
        <fullName evidence="1">Uncharacterized protein</fullName>
    </submittedName>
</protein>
<reference evidence="1 2" key="1">
    <citation type="submission" date="2019-12" db="EMBL/GenBank/DDBJ databases">
        <authorList>
            <person name="Alioto T."/>
            <person name="Alioto T."/>
            <person name="Gomez Garrido J."/>
        </authorList>
    </citation>
    <scope>NUCLEOTIDE SEQUENCE [LARGE SCALE GENOMIC DNA]</scope>
</reference>
<dbReference type="Proteomes" id="UP000594638">
    <property type="component" value="Unassembled WGS sequence"/>
</dbReference>
<sequence>MQPLLIATEESHFLLRILNGSFQTLDLLKDQISHIFTDFFCSKSNLNLIDPMSVNADQNELRAKEWSAENKEFSNGKGDSGGAVFNALDAMLKSSLNRLKDTRLV</sequence>
<dbReference type="OrthoDB" id="10439452at2759"/>
<dbReference type="AlphaFoldDB" id="A0A8S0T396"/>
<proteinExistence type="predicted"/>
<accession>A0A8S0T396</accession>
<name>A0A8S0T396_OLEEU</name>
<organism evidence="1 2">
    <name type="scientific">Olea europaea subsp. europaea</name>
    <dbReference type="NCBI Taxonomy" id="158383"/>
    <lineage>
        <taxon>Eukaryota</taxon>
        <taxon>Viridiplantae</taxon>
        <taxon>Streptophyta</taxon>
        <taxon>Embryophyta</taxon>
        <taxon>Tracheophyta</taxon>
        <taxon>Spermatophyta</taxon>
        <taxon>Magnoliopsida</taxon>
        <taxon>eudicotyledons</taxon>
        <taxon>Gunneridae</taxon>
        <taxon>Pentapetalae</taxon>
        <taxon>asterids</taxon>
        <taxon>lamiids</taxon>
        <taxon>Lamiales</taxon>
        <taxon>Oleaceae</taxon>
        <taxon>Oleeae</taxon>
        <taxon>Olea</taxon>
    </lineage>
</organism>
<keyword evidence="2" id="KW-1185">Reference proteome</keyword>
<gene>
    <name evidence="1" type="ORF">OLEA9_A090482</name>
</gene>
<dbReference type="Gramene" id="OE9A090482T1">
    <property type="protein sequence ID" value="OE9A090482C1"/>
    <property type="gene ID" value="OE9A090482"/>
</dbReference>
<evidence type="ECO:0000313" key="1">
    <source>
        <dbReference type="EMBL" id="CAA2999272.1"/>
    </source>
</evidence>